<gene>
    <name evidence="1" type="ORF">EVAR_14899_1</name>
</gene>
<dbReference type="AlphaFoldDB" id="A0A4C2AIE6"/>
<reference evidence="1 2" key="1">
    <citation type="journal article" date="2019" name="Commun. Biol.">
        <title>The bagworm genome reveals a unique fibroin gene that provides high tensile strength.</title>
        <authorList>
            <person name="Kono N."/>
            <person name="Nakamura H."/>
            <person name="Ohtoshi R."/>
            <person name="Tomita M."/>
            <person name="Numata K."/>
            <person name="Arakawa K."/>
        </authorList>
    </citation>
    <scope>NUCLEOTIDE SEQUENCE [LARGE SCALE GENOMIC DNA]</scope>
</reference>
<proteinExistence type="predicted"/>
<name>A0A4C2AIE6_EUMVA</name>
<evidence type="ECO:0000313" key="1">
    <source>
        <dbReference type="EMBL" id="GBP98575.1"/>
    </source>
</evidence>
<keyword evidence="2" id="KW-1185">Reference proteome</keyword>
<organism evidence="1 2">
    <name type="scientific">Eumeta variegata</name>
    <name type="common">Bagworm moth</name>
    <name type="synonym">Eumeta japonica</name>
    <dbReference type="NCBI Taxonomy" id="151549"/>
    <lineage>
        <taxon>Eukaryota</taxon>
        <taxon>Metazoa</taxon>
        <taxon>Ecdysozoa</taxon>
        <taxon>Arthropoda</taxon>
        <taxon>Hexapoda</taxon>
        <taxon>Insecta</taxon>
        <taxon>Pterygota</taxon>
        <taxon>Neoptera</taxon>
        <taxon>Endopterygota</taxon>
        <taxon>Lepidoptera</taxon>
        <taxon>Glossata</taxon>
        <taxon>Ditrysia</taxon>
        <taxon>Tineoidea</taxon>
        <taxon>Psychidae</taxon>
        <taxon>Oiketicinae</taxon>
        <taxon>Eumeta</taxon>
    </lineage>
</organism>
<dbReference type="EMBL" id="BGZK01003170">
    <property type="protein sequence ID" value="GBP98575.1"/>
    <property type="molecule type" value="Genomic_DNA"/>
</dbReference>
<accession>A0A4C2AIE6</accession>
<protein>
    <submittedName>
        <fullName evidence="1">Uncharacterized protein</fullName>
    </submittedName>
</protein>
<comment type="caution">
    <text evidence="1">The sequence shown here is derived from an EMBL/GenBank/DDBJ whole genome shotgun (WGS) entry which is preliminary data.</text>
</comment>
<dbReference type="Proteomes" id="UP000299102">
    <property type="component" value="Unassembled WGS sequence"/>
</dbReference>
<evidence type="ECO:0000313" key="2">
    <source>
        <dbReference type="Proteomes" id="UP000299102"/>
    </source>
</evidence>
<sequence>MEPRNVSRNQLACKAEATLPSTRLSAPVACARRSIRWRLRRRLYSGYAPLLLGSAHESFAPISTFVGFKSELTAIITEVIDEISDFILR</sequence>